<reference evidence="4" key="1">
    <citation type="submission" date="2016-10" db="EMBL/GenBank/DDBJ databases">
        <authorList>
            <person name="Varghese N."/>
            <person name="Submissions S."/>
        </authorList>
    </citation>
    <scope>NUCLEOTIDE SEQUENCE [LARGE SCALE GENOMIC DNA]</scope>
    <source>
        <strain evidence="4">CGMCC 4.6856</strain>
    </source>
</reference>
<dbReference type="RefSeq" id="WP_091181853.1">
    <property type="nucleotide sequence ID" value="NZ_FOFA01000006.1"/>
</dbReference>
<evidence type="ECO:0000313" key="3">
    <source>
        <dbReference type="EMBL" id="SEQ79074.1"/>
    </source>
</evidence>
<dbReference type="EMBL" id="FOFA01000006">
    <property type="protein sequence ID" value="SEQ79074.1"/>
    <property type="molecule type" value="Genomic_DNA"/>
</dbReference>
<evidence type="ECO:0000313" key="4">
    <source>
        <dbReference type="Proteomes" id="UP000198504"/>
    </source>
</evidence>
<keyword evidence="2" id="KW-0732">Signal</keyword>
<dbReference type="GO" id="GO:0005975">
    <property type="term" value="P:carbohydrate metabolic process"/>
    <property type="evidence" value="ECO:0007669"/>
    <property type="project" value="UniProtKB-ARBA"/>
</dbReference>
<keyword evidence="4" id="KW-1185">Reference proteome</keyword>
<name>A0A1H9IWW1_9ACTN</name>
<feature type="signal peptide" evidence="2">
    <location>
        <begin position="1"/>
        <end position="27"/>
    </location>
</feature>
<feature type="chain" id="PRO_5038575161" evidence="2">
    <location>
        <begin position="28"/>
        <end position="174"/>
    </location>
</feature>
<sequence>MTRHASLVGTLTAAVLLLAACGGPASPAPSSAPTGPVGTDSPSTASASPGPSAGVSVPADAANIGDSIQYDDDVEVTITQFTNAGDRTTLTVEVDDKAGEPVDGPVDVQASYGAQHLAAAPVPGGKPVAVPVAPRTRASGTYTFTIPAKSRGTVAVDVALGTDRDHAQFQGSVR</sequence>
<dbReference type="Proteomes" id="UP000198504">
    <property type="component" value="Unassembled WGS sequence"/>
</dbReference>
<organism evidence="3 4">
    <name type="scientific">Microlunatus flavus</name>
    <dbReference type="NCBI Taxonomy" id="1036181"/>
    <lineage>
        <taxon>Bacteria</taxon>
        <taxon>Bacillati</taxon>
        <taxon>Actinomycetota</taxon>
        <taxon>Actinomycetes</taxon>
        <taxon>Propionibacteriales</taxon>
        <taxon>Propionibacteriaceae</taxon>
        <taxon>Microlunatus</taxon>
    </lineage>
</organism>
<evidence type="ECO:0000256" key="1">
    <source>
        <dbReference type="SAM" id="MobiDB-lite"/>
    </source>
</evidence>
<dbReference type="InterPro" id="IPR013783">
    <property type="entry name" value="Ig-like_fold"/>
</dbReference>
<protein>
    <submittedName>
        <fullName evidence="3">Uncharacterized protein</fullName>
    </submittedName>
</protein>
<feature type="region of interest" description="Disordered" evidence="1">
    <location>
        <begin position="24"/>
        <end position="59"/>
    </location>
</feature>
<dbReference type="AlphaFoldDB" id="A0A1H9IWW1"/>
<gene>
    <name evidence="3" type="ORF">SAMN05421756_10612</name>
</gene>
<evidence type="ECO:0000256" key="2">
    <source>
        <dbReference type="SAM" id="SignalP"/>
    </source>
</evidence>
<proteinExistence type="predicted"/>
<accession>A0A1H9IWW1</accession>
<dbReference type="STRING" id="1036181.SAMN05421756_10612"/>
<dbReference type="Gene3D" id="2.60.40.10">
    <property type="entry name" value="Immunoglobulins"/>
    <property type="match status" value="1"/>
</dbReference>
<dbReference type="PROSITE" id="PS51257">
    <property type="entry name" value="PROKAR_LIPOPROTEIN"/>
    <property type="match status" value="1"/>
</dbReference>